<name>A0A0N9NBJ7_9ACTN</name>
<dbReference type="Proteomes" id="UP000063789">
    <property type="component" value="Chromosome"/>
</dbReference>
<protein>
    <recommendedName>
        <fullName evidence="2">Polysaccharide pyruvyl transferase domain-containing protein</fullName>
    </recommendedName>
</protein>
<dbReference type="EMBL" id="CP011853">
    <property type="protein sequence ID" value="ALG84993.1"/>
    <property type="molecule type" value="Genomic_DNA"/>
</dbReference>
<dbReference type="STRING" id="1136941.ACH46_11440"/>
<accession>A0A0N9NBJ7</accession>
<dbReference type="Pfam" id="PF04230">
    <property type="entry name" value="PS_pyruv_trans"/>
    <property type="match status" value="1"/>
</dbReference>
<organism evidence="3 4">
    <name type="scientific">Gordonia phthalatica</name>
    <dbReference type="NCBI Taxonomy" id="1136941"/>
    <lineage>
        <taxon>Bacteria</taxon>
        <taxon>Bacillati</taxon>
        <taxon>Actinomycetota</taxon>
        <taxon>Actinomycetes</taxon>
        <taxon>Mycobacteriales</taxon>
        <taxon>Gordoniaceae</taxon>
        <taxon>Gordonia</taxon>
    </lineage>
</organism>
<evidence type="ECO:0000259" key="2">
    <source>
        <dbReference type="Pfam" id="PF04230"/>
    </source>
</evidence>
<evidence type="ECO:0000313" key="4">
    <source>
        <dbReference type="Proteomes" id="UP000063789"/>
    </source>
</evidence>
<sequence length="421" mass="45337">MTEFPSRAELFRLSRRVRRALDSREVIYLVTSAGFPNFGDELIVEAWLRHLALRRPGARVVVDSPRPGQASLLLRHANRHAVFVDTVWSLALFAASDEAGPEIDRDAPWEWVADVTSRLGGAPRDAEGVELLLRASTVHIVGGGYLNNVWPHHVSLVAAVAAVSRANGARAIATGTGLTPGFTGAALERFRTDAAQFEVFDLRDRPSLDVLADAPGGSFTGDDAWLSPRLAIDSPASRTPSGRVVLCAQSDLTDDFAWRGRTGTDALADFMTATLDEWGVDGSEVTVVECIPGHDNTIPHLMGSRLDGAHRVPFLTAWRSGLPFGEGHTWLTTRFHPHLMAAAAGDSGVAVVAKPDYYATKHRSLTAAGSAWTVVSGDTSDHGGVPPRPTVGGFSPADAKRNRAVKRELAARLYPRGIRLR</sequence>
<evidence type="ECO:0000256" key="1">
    <source>
        <dbReference type="SAM" id="MobiDB-lite"/>
    </source>
</evidence>
<dbReference type="InterPro" id="IPR007345">
    <property type="entry name" value="Polysacch_pyruvyl_Trfase"/>
</dbReference>
<gene>
    <name evidence="3" type="ORF">ACH46_11440</name>
</gene>
<dbReference type="AlphaFoldDB" id="A0A0N9NBJ7"/>
<reference evidence="4" key="1">
    <citation type="submission" date="2015-06" db="EMBL/GenBank/DDBJ databases">
        <title>Complete genome sequence and metabolic analysis of phthalate degradation pathway in Gordonia sp. QH-11.</title>
        <authorList>
            <person name="Jin D."/>
            <person name="Kong X."/>
            <person name="Bai Z."/>
        </authorList>
    </citation>
    <scope>NUCLEOTIDE SEQUENCE [LARGE SCALE GENOMIC DNA]</scope>
    <source>
        <strain evidence="4">QH-11</strain>
    </source>
</reference>
<keyword evidence="4" id="KW-1185">Reference proteome</keyword>
<evidence type="ECO:0000313" key="3">
    <source>
        <dbReference type="EMBL" id="ALG84993.1"/>
    </source>
</evidence>
<dbReference type="KEGG" id="goq:ACH46_11440"/>
<dbReference type="PATRIC" id="fig|1136941.3.peg.2333"/>
<feature type="domain" description="Polysaccharide pyruvyl transferase" evidence="2">
    <location>
        <begin position="37"/>
        <end position="228"/>
    </location>
</feature>
<feature type="region of interest" description="Disordered" evidence="1">
    <location>
        <begin position="378"/>
        <end position="399"/>
    </location>
</feature>
<dbReference type="OrthoDB" id="8444043at2"/>
<reference evidence="3 4" key="2">
    <citation type="journal article" date="2017" name="Int. J. Syst. Evol. Microbiol.">
        <title>Gordonia phthalatica sp. nov., a di-n-butyl phthalate-degrading bacterium isolated from activated sludge.</title>
        <authorList>
            <person name="Jin D."/>
            <person name="Kong X."/>
            <person name="Jia M."/>
            <person name="Yu X."/>
            <person name="Wang X."/>
            <person name="Zhuang X."/>
            <person name="Deng Y."/>
            <person name="Bai Z."/>
        </authorList>
    </citation>
    <scope>NUCLEOTIDE SEQUENCE [LARGE SCALE GENOMIC DNA]</scope>
    <source>
        <strain evidence="3 4">QH-11</strain>
    </source>
</reference>
<proteinExistence type="predicted"/>